<organism evidence="1 2">
    <name type="scientific">Dictyobacter kobayashii</name>
    <dbReference type="NCBI Taxonomy" id="2014872"/>
    <lineage>
        <taxon>Bacteria</taxon>
        <taxon>Bacillati</taxon>
        <taxon>Chloroflexota</taxon>
        <taxon>Ktedonobacteria</taxon>
        <taxon>Ktedonobacterales</taxon>
        <taxon>Dictyobacteraceae</taxon>
        <taxon>Dictyobacter</taxon>
    </lineage>
</organism>
<comment type="caution">
    <text evidence="1">The sequence shown here is derived from an EMBL/GenBank/DDBJ whole genome shotgun (WGS) entry which is preliminary data.</text>
</comment>
<dbReference type="Proteomes" id="UP000287188">
    <property type="component" value="Unassembled WGS sequence"/>
</dbReference>
<accession>A0A402AXA8</accession>
<proteinExistence type="predicted"/>
<protein>
    <submittedName>
        <fullName evidence="1">Uncharacterized protein</fullName>
    </submittedName>
</protein>
<evidence type="ECO:0000313" key="2">
    <source>
        <dbReference type="Proteomes" id="UP000287188"/>
    </source>
</evidence>
<keyword evidence="2" id="KW-1185">Reference proteome</keyword>
<gene>
    <name evidence="1" type="ORF">KDK_75090</name>
</gene>
<sequence length="68" mass="7906">MESAKQARKFRAISAQKGLFSANFMAGFVYHIPVFCDENHVHILLLHSFACKGRTIYKDSKRKWECGW</sequence>
<dbReference type="AlphaFoldDB" id="A0A402AXA8"/>
<name>A0A402AXA8_9CHLR</name>
<dbReference type="EMBL" id="BIFS01000002">
    <property type="protein sequence ID" value="GCE23709.1"/>
    <property type="molecule type" value="Genomic_DNA"/>
</dbReference>
<reference evidence="2" key="1">
    <citation type="submission" date="2018-12" db="EMBL/GenBank/DDBJ databases">
        <title>Tengunoibacter tsumagoiensis gen. nov., sp. nov., Dictyobacter kobayashii sp. nov., D. alpinus sp. nov., and D. joshuensis sp. nov. and description of Dictyobacteraceae fam. nov. within the order Ktedonobacterales isolated from Tengu-no-mugimeshi.</title>
        <authorList>
            <person name="Wang C.M."/>
            <person name="Zheng Y."/>
            <person name="Sakai Y."/>
            <person name="Toyoda A."/>
            <person name="Minakuchi Y."/>
            <person name="Abe K."/>
            <person name="Yokota A."/>
            <person name="Yabe S."/>
        </authorList>
    </citation>
    <scope>NUCLEOTIDE SEQUENCE [LARGE SCALE GENOMIC DNA]</scope>
    <source>
        <strain evidence="2">Uno11</strain>
    </source>
</reference>
<evidence type="ECO:0000313" key="1">
    <source>
        <dbReference type="EMBL" id="GCE23709.1"/>
    </source>
</evidence>